<feature type="chain" id="PRO_5012179616" evidence="3">
    <location>
        <begin position="35"/>
        <end position="523"/>
    </location>
</feature>
<dbReference type="Gene3D" id="3.60.10.10">
    <property type="entry name" value="Endonuclease/exonuclease/phosphatase"/>
    <property type="match status" value="1"/>
</dbReference>
<keyword evidence="5" id="KW-0255">Endonuclease</keyword>
<dbReference type="InterPro" id="IPR005135">
    <property type="entry name" value="Endo/exonuclease/phosphatase"/>
</dbReference>
<comment type="caution">
    <text evidence="5">The sequence shown here is derived from an EMBL/GenBank/DDBJ whole genome shotgun (WGS) entry which is preliminary data.</text>
</comment>
<dbReference type="SUPFAM" id="SSF56219">
    <property type="entry name" value="DNase I-like"/>
    <property type="match status" value="1"/>
</dbReference>
<dbReference type="GO" id="GO:0004519">
    <property type="term" value="F:endonuclease activity"/>
    <property type="evidence" value="ECO:0007669"/>
    <property type="project" value="UniProtKB-KW"/>
</dbReference>
<dbReference type="CDD" id="cd00063">
    <property type="entry name" value="FN3"/>
    <property type="match status" value="2"/>
</dbReference>
<evidence type="ECO:0000313" key="5">
    <source>
        <dbReference type="EMBL" id="PFG17832.1"/>
    </source>
</evidence>
<protein>
    <submittedName>
        <fullName evidence="5">Endonuclease/exonuclease/phosphatase family metal-dependent hydrolase</fullName>
    </submittedName>
</protein>
<reference evidence="5 6" key="1">
    <citation type="submission" date="2017-10" db="EMBL/GenBank/DDBJ databases">
        <title>Sequencing the genomes of 1000 actinobacteria strains.</title>
        <authorList>
            <person name="Klenk H.-P."/>
        </authorList>
    </citation>
    <scope>NUCLEOTIDE SEQUENCE [LARGE SCALE GENOMIC DNA]</scope>
    <source>
        <strain evidence="5 6">DSM 15597</strain>
    </source>
</reference>
<dbReference type="GO" id="GO:0000175">
    <property type="term" value="F:3'-5'-RNA exonuclease activity"/>
    <property type="evidence" value="ECO:0007669"/>
    <property type="project" value="TreeGrafter"/>
</dbReference>
<feature type="signal peptide" evidence="3">
    <location>
        <begin position="1"/>
        <end position="34"/>
    </location>
</feature>
<name>A0A2A9CVZ6_9ACTN</name>
<gene>
    <name evidence="5" type="ORF">ATK74_2409</name>
</gene>
<sequence>MPSPHSRLRSTLTVLAFAAALVLPPGLNAPSATAASYSTPSGLKAVTSARSVALSWNPVKGAPAYRVQFSTKSNMSGARTTDVATNYIEWNYLDPDPSKNPGRLKPNTKYYFKVRVVTKSDLNKSATGLTKYSSRLTAKTKPSSSWPYLAPVALRATAQSPTSEYLSWSSRGPGVSYQVEYATQADFSGSRQERFDYSGGVLDQLRAGTRYYFRVRVITTAGATSSATSAAQSFTTTTTDAAPSAAFKMASYNICSWAGGCFANAGWDTRRELMARSLATHAPDLIAMQEANRSPDLMDRLSQLSGRDYRVVSYSDHAELGYNADRFTLDPDRWGVHAFTNDQSKNLVWAVFTDQITDRQIFAVSVHMTNSDSGSAQANRIGQAKEVVDTIAENNPGDLPVVIGGDFNVSKRKADHPKVYSTMTGAGFIDSLGNPSDSRYPDQAALAAHRIDVDYASANQYQSLALRAQWANGYCVDYLWRDSSVALDMVQTVVDLDTSRRFTGPGGRAPSDHNLITAWMHLN</sequence>
<evidence type="ECO:0000256" key="3">
    <source>
        <dbReference type="SAM" id="SignalP"/>
    </source>
</evidence>
<dbReference type="SMART" id="SM00060">
    <property type="entry name" value="FN3"/>
    <property type="match status" value="2"/>
</dbReference>
<organism evidence="5 6">
    <name type="scientific">Propionicimonas paludicola</name>
    <dbReference type="NCBI Taxonomy" id="185243"/>
    <lineage>
        <taxon>Bacteria</taxon>
        <taxon>Bacillati</taxon>
        <taxon>Actinomycetota</taxon>
        <taxon>Actinomycetes</taxon>
        <taxon>Propionibacteriales</taxon>
        <taxon>Nocardioidaceae</taxon>
        <taxon>Propionicimonas</taxon>
    </lineage>
</organism>
<keyword evidence="5" id="KW-0540">Nuclease</keyword>
<dbReference type="Gene3D" id="2.60.40.10">
    <property type="entry name" value="Immunoglobulins"/>
    <property type="match status" value="2"/>
</dbReference>
<dbReference type="PANTHER" id="PTHR12121">
    <property type="entry name" value="CARBON CATABOLITE REPRESSOR PROTEIN 4"/>
    <property type="match status" value="1"/>
</dbReference>
<dbReference type="Proteomes" id="UP000226079">
    <property type="component" value="Unassembled WGS sequence"/>
</dbReference>
<feature type="domain" description="Fibronectin type-III" evidence="4">
    <location>
        <begin position="150"/>
        <end position="239"/>
    </location>
</feature>
<evidence type="ECO:0000256" key="1">
    <source>
        <dbReference type="ARBA" id="ARBA00023295"/>
    </source>
</evidence>
<keyword evidence="5" id="KW-0269">Exonuclease</keyword>
<dbReference type="AlphaFoldDB" id="A0A2A9CVZ6"/>
<keyword evidence="6" id="KW-1185">Reference proteome</keyword>
<feature type="domain" description="Fibronectin type-III" evidence="4">
    <location>
        <begin position="36"/>
        <end position="143"/>
    </location>
</feature>
<dbReference type="GO" id="GO:0000272">
    <property type="term" value="P:polysaccharide catabolic process"/>
    <property type="evidence" value="ECO:0007669"/>
    <property type="project" value="UniProtKB-KW"/>
</dbReference>
<dbReference type="Pfam" id="PF00041">
    <property type="entry name" value="fn3"/>
    <property type="match status" value="1"/>
</dbReference>
<dbReference type="InterPro" id="IPR003961">
    <property type="entry name" value="FN3_dom"/>
</dbReference>
<dbReference type="PANTHER" id="PTHR12121:SF36">
    <property type="entry name" value="ENDONUCLEASE_EXONUCLEASE_PHOSPHATASE DOMAIN-CONTAINING PROTEIN"/>
    <property type="match status" value="1"/>
</dbReference>
<keyword evidence="3" id="KW-0732">Signal</keyword>
<proteinExistence type="predicted"/>
<dbReference type="RefSeq" id="WP_098461232.1">
    <property type="nucleotide sequence ID" value="NZ_PDJC01000001.1"/>
</dbReference>
<keyword evidence="2" id="KW-0624">Polysaccharide degradation</keyword>
<evidence type="ECO:0000259" key="4">
    <source>
        <dbReference type="PROSITE" id="PS50853"/>
    </source>
</evidence>
<dbReference type="InterPro" id="IPR050410">
    <property type="entry name" value="CCR4/nocturin_mRNA_transcr"/>
</dbReference>
<dbReference type="EMBL" id="PDJC01000001">
    <property type="protein sequence ID" value="PFG17832.1"/>
    <property type="molecule type" value="Genomic_DNA"/>
</dbReference>
<evidence type="ECO:0000256" key="2">
    <source>
        <dbReference type="ARBA" id="ARBA00023326"/>
    </source>
</evidence>
<accession>A0A2A9CVZ6</accession>
<dbReference type="InterPro" id="IPR036116">
    <property type="entry name" value="FN3_sf"/>
</dbReference>
<dbReference type="GO" id="GO:0016798">
    <property type="term" value="F:hydrolase activity, acting on glycosyl bonds"/>
    <property type="evidence" value="ECO:0007669"/>
    <property type="project" value="UniProtKB-KW"/>
</dbReference>
<dbReference type="SUPFAM" id="SSF49265">
    <property type="entry name" value="Fibronectin type III"/>
    <property type="match status" value="1"/>
</dbReference>
<keyword evidence="1" id="KW-0326">Glycosidase</keyword>
<dbReference type="OrthoDB" id="4013874at2"/>
<dbReference type="Pfam" id="PF03372">
    <property type="entry name" value="Exo_endo_phos"/>
    <property type="match status" value="1"/>
</dbReference>
<keyword evidence="2" id="KW-0119">Carbohydrate metabolism</keyword>
<dbReference type="InterPro" id="IPR013783">
    <property type="entry name" value="Ig-like_fold"/>
</dbReference>
<keyword evidence="5" id="KW-0378">Hydrolase</keyword>
<dbReference type="InterPro" id="IPR036691">
    <property type="entry name" value="Endo/exonu/phosph_ase_sf"/>
</dbReference>
<dbReference type="PROSITE" id="PS50853">
    <property type="entry name" value="FN3"/>
    <property type="match status" value="2"/>
</dbReference>
<evidence type="ECO:0000313" key="6">
    <source>
        <dbReference type="Proteomes" id="UP000226079"/>
    </source>
</evidence>